<evidence type="ECO:0000313" key="6">
    <source>
        <dbReference type="WBParaSite" id="ACAC_0000859901-mRNA-1"/>
    </source>
</evidence>
<dbReference type="WBParaSite" id="ACAC_0000859901-mRNA-1">
    <property type="protein sequence ID" value="ACAC_0000859901-mRNA-1"/>
    <property type="gene ID" value="ACAC_0000859901"/>
</dbReference>
<dbReference type="CDD" id="cd00041">
    <property type="entry name" value="CUB"/>
    <property type="match status" value="4"/>
</dbReference>
<dbReference type="FunFam" id="2.60.120.290:FF:000005">
    <property type="entry name" value="Procollagen C-endopeptidase enhancer 1"/>
    <property type="match status" value="1"/>
</dbReference>
<feature type="domain" description="CUB" evidence="4">
    <location>
        <begin position="347"/>
        <end position="467"/>
    </location>
</feature>
<sequence length="559" mass="62842">MKITDMDIEHTTACGADVLIVGEGRDNDVIHRYCSRERRYGNETEDELLKDRFKVVKSRSRYLTLTWTTDSSNEYRGWRIEYEFMLESAECGFATHAMTGMVHSPNWPQDYGNDEECLWDIQVPLGYHIHLQFTHFDIAPSEDCAKDSLTISQEHSSKAFAPIGDYFFDFEDEEVHSPLCGITLPKSFRSESNRIRLNFTSDEATTAAGFRAEWKAECGAAFRLIHGVISSPNYPYYYPNLNNVCEYLIAPEGSGEKSVIVIKLIDFDLSDSKMDYSRQPCASDYLEVRDVINKRMVTSYCGGEPMSEEPVAIKGAVGLRFITNQSYIYGPKKLHRGFQFSYSIDKCGGRIELNESSGYLATISSPAFPLDYPHNLDCLWNVTASDNRVISVKYEFMELEFSNGCGMDFVELLDGTDLNGISMGKICGTKSQMPLGRLYTKSNNLVVHFVTDHTLSKGGFKIVVIATLGEKSGCGGKLKATGDWQILRPPLDAQGQYIHNLHCGWNIIGKDRTMLELKLTKIDTEELQALPGQLSPSGSRCTDAITVTDYVVLQILEQI</sequence>
<dbReference type="PROSITE" id="PS01180">
    <property type="entry name" value="CUB"/>
    <property type="match status" value="4"/>
</dbReference>
<dbReference type="FunFam" id="2.60.120.290:FF:000013">
    <property type="entry name" value="Membrane frizzled-related protein"/>
    <property type="match status" value="1"/>
</dbReference>
<dbReference type="Proteomes" id="UP000035642">
    <property type="component" value="Unassembled WGS sequence"/>
</dbReference>
<accession>A0A158P9S7</accession>
<dbReference type="Gene3D" id="2.60.120.290">
    <property type="entry name" value="Spermadhesin, CUB domain"/>
    <property type="match status" value="4"/>
</dbReference>
<evidence type="ECO:0000256" key="3">
    <source>
        <dbReference type="PROSITE-ProRule" id="PRU00059"/>
    </source>
</evidence>
<evidence type="ECO:0000313" key="5">
    <source>
        <dbReference type="Proteomes" id="UP000035642"/>
    </source>
</evidence>
<dbReference type="PANTHER" id="PTHR24251">
    <property type="entry name" value="OVOCHYMASE-RELATED"/>
    <property type="match status" value="1"/>
</dbReference>
<name>A0A158P9S7_ANGCA</name>
<organism evidence="5 6">
    <name type="scientific">Angiostrongylus cantonensis</name>
    <name type="common">Rat lungworm</name>
    <dbReference type="NCBI Taxonomy" id="6313"/>
    <lineage>
        <taxon>Eukaryota</taxon>
        <taxon>Metazoa</taxon>
        <taxon>Ecdysozoa</taxon>
        <taxon>Nematoda</taxon>
        <taxon>Chromadorea</taxon>
        <taxon>Rhabditida</taxon>
        <taxon>Rhabditina</taxon>
        <taxon>Rhabditomorpha</taxon>
        <taxon>Strongyloidea</taxon>
        <taxon>Metastrongylidae</taxon>
        <taxon>Angiostrongylus</taxon>
    </lineage>
</organism>
<comment type="caution">
    <text evidence="3">Lacks conserved residue(s) required for the propagation of feature annotation.</text>
</comment>
<evidence type="ECO:0000256" key="2">
    <source>
        <dbReference type="ARBA" id="ARBA00023157"/>
    </source>
</evidence>
<dbReference type="Pfam" id="PF00431">
    <property type="entry name" value="CUB"/>
    <property type="match status" value="4"/>
</dbReference>
<evidence type="ECO:0000259" key="4">
    <source>
        <dbReference type="PROSITE" id="PS01180"/>
    </source>
</evidence>
<reference evidence="5" key="1">
    <citation type="submission" date="2012-09" db="EMBL/GenBank/DDBJ databases">
        <authorList>
            <person name="Martin A.A."/>
        </authorList>
    </citation>
    <scope>NUCLEOTIDE SEQUENCE</scope>
</reference>
<proteinExistence type="predicted"/>
<dbReference type="STRING" id="6313.A0A158P9S7"/>
<dbReference type="InterPro" id="IPR000859">
    <property type="entry name" value="CUB_dom"/>
</dbReference>
<reference evidence="6" key="2">
    <citation type="submission" date="2016-04" db="UniProtKB">
        <authorList>
            <consortium name="WormBaseParasite"/>
        </authorList>
    </citation>
    <scope>IDENTIFICATION</scope>
</reference>
<protein>
    <submittedName>
        <fullName evidence="6">CUB domain-containing protein</fullName>
    </submittedName>
</protein>
<keyword evidence="1" id="KW-0677">Repeat</keyword>
<keyword evidence="2 3" id="KW-1015">Disulfide bond</keyword>
<feature type="domain" description="CUB" evidence="4">
    <location>
        <begin position="1"/>
        <end position="85"/>
    </location>
</feature>
<evidence type="ECO:0000256" key="1">
    <source>
        <dbReference type="ARBA" id="ARBA00022737"/>
    </source>
</evidence>
<dbReference type="InterPro" id="IPR035914">
    <property type="entry name" value="Sperma_CUB_dom_sf"/>
</dbReference>
<dbReference type="AlphaFoldDB" id="A0A158P9S7"/>
<keyword evidence="5" id="KW-1185">Reference proteome</keyword>
<dbReference type="SMART" id="SM00042">
    <property type="entry name" value="CUB"/>
    <property type="match status" value="3"/>
</dbReference>
<feature type="domain" description="CUB" evidence="4">
    <location>
        <begin position="91"/>
        <end position="217"/>
    </location>
</feature>
<dbReference type="SUPFAM" id="SSF49854">
    <property type="entry name" value="Spermadhesin, CUB domain"/>
    <property type="match status" value="4"/>
</dbReference>
<feature type="disulfide bond" evidence="3">
    <location>
        <begin position="218"/>
        <end position="245"/>
    </location>
</feature>
<feature type="domain" description="CUB" evidence="4">
    <location>
        <begin position="218"/>
        <end position="345"/>
    </location>
</feature>